<evidence type="ECO:0000313" key="3">
    <source>
        <dbReference type="Proteomes" id="UP000236745"/>
    </source>
</evidence>
<dbReference type="Proteomes" id="UP000236745">
    <property type="component" value="Unassembled WGS sequence"/>
</dbReference>
<dbReference type="EMBL" id="FNVQ01000001">
    <property type="protein sequence ID" value="SEG07582.1"/>
    <property type="molecule type" value="Genomic_DNA"/>
</dbReference>
<organism evidence="2 3">
    <name type="scientific">Marinobacterium lutimaris</name>
    <dbReference type="NCBI Taxonomy" id="568106"/>
    <lineage>
        <taxon>Bacteria</taxon>
        <taxon>Pseudomonadati</taxon>
        <taxon>Pseudomonadota</taxon>
        <taxon>Gammaproteobacteria</taxon>
        <taxon>Oceanospirillales</taxon>
        <taxon>Oceanospirillaceae</taxon>
        <taxon>Marinobacterium</taxon>
    </lineage>
</organism>
<dbReference type="InterPro" id="IPR009506">
    <property type="entry name" value="YjiS-like"/>
</dbReference>
<dbReference type="AlphaFoldDB" id="A0A1H5X788"/>
<protein>
    <submittedName>
        <fullName evidence="2">Uncharacterized conserved protein YjiS, DUF1127 family</fullName>
    </submittedName>
</protein>
<gene>
    <name evidence="2" type="ORF">SAMN05444390_1011287</name>
</gene>
<name>A0A1H5X788_9GAMM</name>
<evidence type="ECO:0000259" key="1">
    <source>
        <dbReference type="Pfam" id="PF06568"/>
    </source>
</evidence>
<sequence length="73" mass="8449">MTAQATQFRPINLTPGERSRRINLNALMLIIKHWHARARQRRQLAQLPAEMLKDIGVSRADALNEASKPFWRS</sequence>
<dbReference type="Pfam" id="PF06568">
    <property type="entry name" value="YjiS-like"/>
    <property type="match status" value="1"/>
</dbReference>
<evidence type="ECO:0000313" key="2">
    <source>
        <dbReference type="EMBL" id="SEG07582.1"/>
    </source>
</evidence>
<dbReference type="OrthoDB" id="7306802at2"/>
<accession>A0A1H5X788</accession>
<proteinExistence type="predicted"/>
<dbReference type="RefSeq" id="WP_104002200.1">
    <property type="nucleotide sequence ID" value="NZ_FNVQ01000001.1"/>
</dbReference>
<feature type="domain" description="YjiS-like" evidence="1">
    <location>
        <begin position="29"/>
        <end position="62"/>
    </location>
</feature>
<reference evidence="2 3" key="1">
    <citation type="submission" date="2016-10" db="EMBL/GenBank/DDBJ databases">
        <authorList>
            <person name="de Groot N.N."/>
        </authorList>
    </citation>
    <scope>NUCLEOTIDE SEQUENCE [LARGE SCALE GENOMIC DNA]</scope>
    <source>
        <strain evidence="2 3">DSM 22012</strain>
    </source>
</reference>
<keyword evidence="3" id="KW-1185">Reference proteome</keyword>